<accession>A0A6C0M018</accession>
<reference evidence="2" key="1">
    <citation type="journal article" date="2020" name="Nature">
        <title>Giant virus diversity and host interactions through global metagenomics.</title>
        <authorList>
            <person name="Schulz F."/>
            <person name="Roux S."/>
            <person name="Paez-Espino D."/>
            <person name="Jungbluth S."/>
            <person name="Walsh D.A."/>
            <person name="Denef V.J."/>
            <person name="McMahon K.D."/>
            <person name="Konstantinidis K.T."/>
            <person name="Eloe-Fadrosh E.A."/>
            <person name="Kyrpides N.C."/>
            <person name="Woyke T."/>
        </authorList>
    </citation>
    <scope>NUCLEOTIDE SEQUENCE</scope>
    <source>
        <strain evidence="2">GVMAG-S-1035085-51</strain>
    </source>
</reference>
<feature type="domain" description="YprB ribonuclease H-like" evidence="1">
    <location>
        <begin position="418"/>
        <end position="592"/>
    </location>
</feature>
<evidence type="ECO:0000313" key="2">
    <source>
        <dbReference type="EMBL" id="QHU35980.1"/>
    </source>
</evidence>
<dbReference type="SUPFAM" id="SSF53098">
    <property type="entry name" value="Ribonuclease H-like"/>
    <property type="match status" value="1"/>
</dbReference>
<dbReference type="EMBL" id="MN740618">
    <property type="protein sequence ID" value="QHU35980.1"/>
    <property type="molecule type" value="Genomic_DNA"/>
</dbReference>
<organism evidence="2">
    <name type="scientific">viral metagenome</name>
    <dbReference type="NCBI Taxonomy" id="1070528"/>
    <lineage>
        <taxon>unclassified sequences</taxon>
        <taxon>metagenomes</taxon>
        <taxon>organismal metagenomes</taxon>
    </lineage>
</organism>
<dbReference type="InterPro" id="IPR012337">
    <property type="entry name" value="RNaseH-like_sf"/>
</dbReference>
<sequence>MNPFRYSCQRFVYMRSIRSIHSLIKSNERVRINGMMYRPLGMVSNYHIEAWVKQDINDKLTQEQRDYIYGLARSRSVKVLCFVQNRYQPILTSTLSFDKWLPVSKIRNACMDDHLSDYLEYLNSLENKSIVNGENNQKDNMLTYLSNKGISFEQSVYSYIKTLYPGMTISIGQSYDAGDNNKYTATLDAIKKGYAFIFQAVLWNYKNMTYGCADILVRSDYIKYILPDFDYQYDIPHYVVFDIKLNHDSDLLPYIKSQLCLYNQALGTMQYYEPKNVFIWGKSKIVPLMITDDIKKNTNDAIEWVRNISTVDESNPLLLPNMKTKNISKCNWLKKKIAKDKHELTQLWNVSYKHRNIAHNNGITSLNHPQLTAEKMGITSPIKKAIINKFIKSYQSNDKIIGNITDLGGWKTNRRNYYLDIETICMKHFTNVSNDFIFMIGVGYMDDNKWRFEGMVVSELTENEEKRILQRLVEIIGNDPTFHWGSHERTIILPKLLKYGIVNDTRFYNMNKWFMDEKIIIKGMLNFKLKSVVDAMREQSLSDIQYGCIDNGLDAMYQAWKIYQGDNIISDLDDILDYNEKDCYALAEIHKVLKYEH</sequence>
<evidence type="ECO:0000259" key="1">
    <source>
        <dbReference type="Pfam" id="PF13482"/>
    </source>
</evidence>
<dbReference type="AlphaFoldDB" id="A0A6C0M018"/>
<proteinExistence type="predicted"/>
<dbReference type="Pfam" id="PF13482">
    <property type="entry name" value="RNase_H_2"/>
    <property type="match status" value="1"/>
</dbReference>
<protein>
    <recommendedName>
        <fullName evidence="1">YprB ribonuclease H-like domain-containing protein</fullName>
    </recommendedName>
</protein>
<dbReference type="InterPro" id="IPR038720">
    <property type="entry name" value="YprB_RNase_H-like_dom"/>
</dbReference>
<name>A0A6C0M018_9ZZZZ</name>